<evidence type="ECO:0000313" key="5">
    <source>
        <dbReference type="Proteomes" id="UP000386466"/>
    </source>
</evidence>
<dbReference type="GO" id="GO:0016740">
    <property type="term" value="F:transferase activity"/>
    <property type="evidence" value="ECO:0007669"/>
    <property type="project" value="UniProtKB-KW"/>
</dbReference>
<reference evidence="4 5" key="1">
    <citation type="submission" date="2019-01" db="EMBL/GenBank/DDBJ databases">
        <authorList>
            <person name="Alioto T."/>
            <person name="Alioto T."/>
        </authorList>
    </citation>
    <scope>NUCLEOTIDE SEQUENCE [LARGE SCALE GENOMIC DNA]</scope>
</reference>
<dbReference type="InterPro" id="IPR036178">
    <property type="entry name" value="Formintransfe-cycloase-like_sf"/>
</dbReference>
<dbReference type="GO" id="GO:0010739">
    <property type="term" value="P:positive regulation of protein kinase A signaling"/>
    <property type="evidence" value="ECO:0007669"/>
    <property type="project" value="TreeGrafter"/>
</dbReference>
<gene>
    <name evidence="4" type="ORF">LYPA_23C015721</name>
</gene>
<dbReference type="Pfam" id="PF15058">
    <property type="entry name" value="Speriolin_N"/>
    <property type="match status" value="1"/>
</dbReference>
<evidence type="ECO:0000313" key="4">
    <source>
        <dbReference type="EMBL" id="VFV23839.1"/>
    </source>
</evidence>
<feature type="region of interest" description="Disordered" evidence="2">
    <location>
        <begin position="55"/>
        <end position="83"/>
    </location>
</feature>
<feature type="coiled-coil region" evidence="1">
    <location>
        <begin position="1"/>
        <end position="28"/>
    </location>
</feature>
<dbReference type="AlphaFoldDB" id="A0A485MTU4"/>
<feature type="region of interest" description="Disordered" evidence="2">
    <location>
        <begin position="121"/>
        <end position="143"/>
    </location>
</feature>
<proteinExistence type="predicted"/>
<evidence type="ECO:0000256" key="1">
    <source>
        <dbReference type="SAM" id="Coils"/>
    </source>
</evidence>
<keyword evidence="1" id="KW-0175">Coiled coil</keyword>
<dbReference type="InterPro" id="IPR029385">
    <property type="entry name" value="Speriolin_N"/>
</dbReference>
<keyword evidence="5" id="KW-1185">Reference proteome</keyword>
<keyword evidence="4" id="KW-0808">Transferase</keyword>
<dbReference type="GO" id="GO:0005542">
    <property type="term" value="F:folic acid binding"/>
    <property type="evidence" value="ECO:0007669"/>
    <property type="project" value="InterPro"/>
</dbReference>
<dbReference type="GO" id="GO:0007283">
    <property type="term" value="P:spermatogenesis"/>
    <property type="evidence" value="ECO:0007669"/>
    <property type="project" value="TreeGrafter"/>
</dbReference>
<dbReference type="FunFam" id="1.20.120.680:FF:000001">
    <property type="entry name" value="Formimidoyltransferase cyclodeaminase"/>
    <property type="match status" value="1"/>
</dbReference>
<feature type="domain" description="Formiminotransferase C-terminal subdomain" evidence="3">
    <location>
        <begin position="182"/>
        <end position="302"/>
    </location>
</feature>
<dbReference type="PANTHER" id="PTHR22192">
    <property type="entry name" value="SPERIOLIN"/>
    <property type="match status" value="1"/>
</dbReference>
<dbReference type="InterPro" id="IPR037070">
    <property type="entry name" value="Formiminotransferase_C_sf"/>
</dbReference>
<dbReference type="EMBL" id="CAAGRJ010005848">
    <property type="protein sequence ID" value="VFV23839.1"/>
    <property type="molecule type" value="Genomic_DNA"/>
</dbReference>
<sequence>MAEGSELMNRLMSENADLKKQVRLMKENQMLKRLLSESCQERCGLRSRDLLFPKAPAYPEDSSPGSAGADFGRFSGVPDAPSQLQTSSLEDLLCSHAPISSEDDASPGCATSSQVPFKAFLSPPELRAPRGTDRKLSPLLNPLQDPLADKTLLEPREMVRPKKVCFSESSLPSGDRTRRSYYLNEIQGFSSAEKDGRIVGEIAFQLDRRILAYVFPGVTRLYGFTVSNIPEKIKQELSLPVVGSQLVGLVPLKALLDAAAFYCKKENLFILEEEHRIRLVVNRLGLDSLSPFNPKERIIEYLVPNSGPEQSLVSKSLCAFVREVGARSAAPGGGSVAAASAAMGAALASMAGLMTYGRRQFEHLDATMRRLIPPFHAASAELTALVDADARAFQAYLEATKLPKDTPEDRDRRAAALQEGLRQAVAVPLALAEKVASLWPALQELAQCGNLACRSDLQVAAKALETGVFGAYFNVLINLKDVTDSAFKEETRQHISSLLQEAKTQAALVLDRLEARQE</sequence>
<name>A0A485MTU4_LYNPA</name>
<protein>
    <submittedName>
        <fullName evidence="4">Formimidoyltransferase-cyclodeaminase</fullName>
    </submittedName>
</protein>
<accession>A0A485MTU4</accession>
<dbReference type="InterPro" id="IPR013802">
    <property type="entry name" value="Formiminotransferase_C"/>
</dbReference>
<dbReference type="Gene3D" id="1.20.120.680">
    <property type="entry name" value="Formiminotetrahydrofolate cyclodeaminase monomer, up-and-down helical bundle"/>
    <property type="match status" value="1"/>
</dbReference>
<evidence type="ECO:0000259" key="3">
    <source>
        <dbReference type="SMART" id="SM01221"/>
    </source>
</evidence>
<dbReference type="SMART" id="SM01221">
    <property type="entry name" value="FTCD"/>
    <property type="match status" value="1"/>
</dbReference>
<dbReference type="InterPro" id="IPR007044">
    <property type="entry name" value="Cyclodeamin/CycHdrlase"/>
</dbReference>
<feature type="compositionally biased region" description="Basic and acidic residues" evidence="2">
    <location>
        <begin position="127"/>
        <end position="136"/>
    </location>
</feature>
<dbReference type="SUPFAM" id="SSF55116">
    <property type="entry name" value="Formiminotransferase domain of formiminotransferase-cyclodeaminase"/>
    <property type="match status" value="1"/>
</dbReference>
<dbReference type="Proteomes" id="UP000386466">
    <property type="component" value="Unassembled WGS sequence"/>
</dbReference>
<dbReference type="Pfam" id="PF04961">
    <property type="entry name" value="FTCD_C"/>
    <property type="match status" value="1"/>
</dbReference>
<dbReference type="GO" id="GO:0005813">
    <property type="term" value="C:centrosome"/>
    <property type="evidence" value="ECO:0007669"/>
    <property type="project" value="TreeGrafter"/>
</dbReference>
<organism evidence="4 5">
    <name type="scientific">Lynx pardinus</name>
    <name type="common">Iberian lynx</name>
    <name type="synonym">Felis pardina</name>
    <dbReference type="NCBI Taxonomy" id="191816"/>
    <lineage>
        <taxon>Eukaryota</taxon>
        <taxon>Metazoa</taxon>
        <taxon>Chordata</taxon>
        <taxon>Craniata</taxon>
        <taxon>Vertebrata</taxon>
        <taxon>Euteleostomi</taxon>
        <taxon>Mammalia</taxon>
        <taxon>Eutheria</taxon>
        <taxon>Laurasiatheria</taxon>
        <taxon>Carnivora</taxon>
        <taxon>Feliformia</taxon>
        <taxon>Felidae</taxon>
        <taxon>Felinae</taxon>
        <taxon>Lynx</taxon>
    </lineage>
</organism>
<evidence type="ECO:0000256" key="2">
    <source>
        <dbReference type="SAM" id="MobiDB-lite"/>
    </source>
</evidence>
<dbReference type="GO" id="GO:0034237">
    <property type="term" value="F:protein kinase A regulatory subunit binding"/>
    <property type="evidence" value="ECO:0007669"/>
    <property type="project" value="TreeGrafter"/>
</dbReference>
<dbReference type="Gene3D" id="3.30.70.670">
    <property type="entry name" value="Formiminotransferase, C-terminal subdomain"/>
    <property type="match status" value="1"/>
</dbReference>
<dbReference type="SUPFAM" id="SSF101262">
    <property type="entry name" value="Methenyltetrahydrofolate cyclohydrolase-like"/>
    <property type="match status" value="1"/>
</dbReference>
<dbReference type="Pfam" id="PF02971">
    <property type="entry name" value="FTCD"/>
    <property type="match status" value="1"/>
</dbReference>
<dbReference type="InterPro" id="IPR026715">
    <property type="entry name" value="SPATC1"/>
</dbReference>
<dbReference type="PANTHER" id="PTHR22192:SF1">
    <property type="entry name" value="SPERIOLIN-LIKE PROTEIN"/>
    <property type="match status" value="1"/>
</dbReference>
<dbReference type="InterPro" id="IPR022384">
    <property type="entry name" value="FormiminoTrfase_cat_dom_sf"/>
</dbReference>